<accession>A0A0L8AN36</accession>
<keyword evidence="5" id="KW-0406">Ion transport</keyword>
<comment type="caution">
    <text evidence="10">The sequence shown here is derived from an EMBL/GenBank/DDBJ whole genome shotgun (WGS) entry which is preliminary data.</text>
</comment>
<evidence type="ECO:0000259" key="9">
    <source>
        <dbReference type="Pfam" id="PF07885"/>
    </source>
</evidence>
<dbReference type="PANTHER" id="PTHR11003:SF291">
    <property type="entry name" value="IP11374P"/>
    <property type="match status" value="1"/>
</dbReference>
<keyword evidence="7" id="KW-0407">Ion channel</keyword>
<evidence type="ECO:0000256" key="1">
    <source>
        <dbReference type="ARBA" id="ARBA00004141"/>
    </source>
</evidence>
<dbReference type="InterPro" id="IPR013099">
    <property type="entry name" value="K_chnl_dom"/>
</dbReference>
<organism evidence="10 11">
    <name type="scientific">Roseivirga seohaensis subsp. aquiponti</name>
    <dbReference type="NCBI Taxonomy" id="1566026"/>
    <lineage>
        <taxon>Bacteria</taxon>
        <taxon>Pseudomonadati</taxon>
        <taxon>Bacteroidota</taxon>
        <taxon>Cytophagia</taxon>
        <taxon>Cytophagales</taxon>
        <taxon>Roseivirgaceae</taxon>
        <taxon>Roseivirga</taxon>
    </lineage>
</organism>
<dbReference type="InterPro" id="IPR003938">
    <property type="entry name" value="K_chnl_volt-dep_EAG/ELK/ERG"/>
</dbReference>
<protein>
    <recommendedName>
        <fullName evidence="9">Potassium channel domain-containing protein</fullName>
    </recommendedName>
</protein>
<feature type="transmembrane region" description="Helical" evidence="8">
    <location>
        <begin position="18"/>
        <end position="36"/>
    </location>
</feature>
<keyword evidence="4 8" id="KW-1133">Transmembrane helix</keyword>
<evidence type="ECO:0000256" key="3">
    <source>
        <dbReference type="ARBA" id="ARBA00022692"/>
    </source>
</evidence>
<dbReference type="GO" id="GO:0005886">
    <property type="term" value="C:plasma membrane"/>
    <property type="evidence" value="ECO:0007669"/>
    <property type="project" value="TreeGrafter"/>
</dbReference>
<evidence type="ECO:0000256" key="4">
    <source>
        <dbReference type="ARBA" id="ARBA00022989"/>
    </source>
</evidence>
<evidence type="ECO:0000313" key="11">
    <source>
        <dbReference type="Proteomes" id="UP000036908"/>
    </source>
</evidence>
<keyword evidence="2" id="KW-0813">Transport</keyword>
<dbReference type="Pfam" id="PF07885">
    <property type="entry name" value="Ion_trans_2"/>
    <property type="match status" value="1"/>
</dbReference>
<dbReference type="AlphaFoldDB" id="A0A0L8AN36"/>
<gene>
    <name evidence="10" type="ORF">OB69_04780</name>
</gene>
<evidence type="ECO:0000256" key="2">
    <source>
        <dbReference type="ARBA" id="ARBA00022448"/>
    </source>
</evidence>
<feature type="transmembrane region" description="Helical" evidence="8">
    <location>
        <begin position="69"/>
        <end position="90"/>
    </location>
</feature>
<dbReference type="Proteomes" id="UP000036908">
    <property type="component" value="Unassembled WGS sequence"/>
</dbReference>
<dbReference type="GO" id="GO:0030322">
    <property type="term" value="P:stabilization of membrane potential"/>
    <property type="evidence" value="ECO:0007669"/>
    <property type="project" value="TreeGrafter"/>
</dbReference>
<evidence type="ECO:0000313" key="10">
    <source>
        <dbReference type="EMBL" id="KOF03883.1"/>
    </source>
</evidence>
<dbReference type="GO" id="GO:0022841">
    <property type="term" value="F:potassium ion leak channel activity"/>
    <property type="evidence" value="ECO:0007669"/>
    <property type="project" value="TreeGrafter"/>
</dbReference>
<feature type="domain" description="Potassium channel" evidence="9">
    <location>
        <begin position="22"/>
        <end position="90"/>
    </location>
</feature>
<evidence type="ECO:0000256" key="7">
    <source>
        <dbReference type="ARBA" id="ARBA00023303"/>
    </source>
</evidence>
<dbReference type="InterPro" id="IPR003280">
    <property type="entry name" value="2pore_dom_K_chnl"/>
</dbReference>
<dbReference type="Gene3D" id="1.10.287.70">
    <property type="match status" value="1"/>
</dbReference>
<dbReference type="EMBL" id="JSVA01000005">
    <property type="protein sequence ID" value="KOF03883.1"/>
    <property type="molecule type" value="Genomic_DNA"/>
</dbReference>
<name>A0A0L8AN36_9BACT</name>
<evidence type="ECO:0000256" key="8">
    <source>
        <dbReference type="SAM" id="Phobius"/>
    </source>
</evidence>
<dbReference type="PRINTS" id="PR01463">
    <property type="entry name" value="EAGCHANLFMLY"/>
</dbReference>
<dbReference type="GO" id="GO:0015271">
    <property type="term" value="F:outward rectifier potassium channel activity"/>
    <property type="evidence" value="ECO:0007669"/>
    <property type="project" value="TreeGrafter"/>
</dbReference>
<proteinExistence type="predicted"/>
<keyword evidence="6 8" id="KW-0472">Membrane</keyword>
<evidence type="ECO:0000256" key="6">
    <source>
        <dbReference type="ARBA" id="ARBA00023136"/>
    </source>
</evidence>
<reference evidence="11" key="1">
    <citation type="submission" date="2014-11" db="EMBL/GenBank/DDBJ databases">
        <title>Genome sequencing of Roseivirga sp. D-25.</title>
        <authorList>
            <person name="Selvaratnam C."/>
            <person name="Thevarajoo S."/>
            <person name="Goh K.M."/>
            <person name="Eee R."/>
            <person name="Chan K.-G."/>
            <person name="Chong C.S."/>
        </authorList>
    </citation>
    <scope>NUCLEOTIDE SEQUENCE [LARGE SCALE GENOMIC DNA]</scope>
    <source>
        <strain evidence="11">D-25</strain>
    </source>
</reference>
<keyword evidence="3 8" id="KW-0812">Transmembrane</keyword>
<evidence type="ECO:0000256" key="5">
    <source>
        <dbReference type="ARBA" id="ARBA00023065"/>
    </source>
</evidence>
<dbReference type="SUPFAM" id="SSF81324">
    <property type="entry name" value="Voltage-gated potassium channels"/>
    <property type="match status" value="1"/>
</dbReference>
<sequence>MILRTILSFLRDKHYRNLLFATITVLVIGTVTYHYLEQWTWLDSLYFSIITLTTVGYGDFSPQTDWGKIFTIIYIVIGVGLILTFINTVYTHFKNIPQDRFNHRN</sequence>
<dbReference type="PANTHER" id="PTHR11003">
    <property type="entry name" value="POTASSIUM CHANNEL, SUBFAMILY K"/>
    <property type="match status" value="1"/>
</dbReference>
<dbReference type="PATRIC" id="fig|1566026.4.peg.2776"/>
<comment type="subcellular location">
    <subcellularLocation>
        <location evidence="1">Membrane</location>
        <topology evidence="1">Multi-pass membrane protein</topology>
    </subcellularLocation>
</comment>
<keyword evidence="11" id="KW-1185">Reference proteome</keyword>